<dbReference type="RefSeq" id="WP_160333251.1">
    <property type="nucleotide sequence ID" value="NZ_WSRS01000077.1"/>
</dbReference>
<organism evidence="1 2">
    <name type="scientific">Streptococcus danieliae</name>
    <dbReference type="NCBI Taxonomy" id="747656"/>
    <lineage>
        <taxon>Bacteria</taxon>
        <taxon>Bacillati</taxon>
        <taxon>Bacillota</taxon>
        <taxon>Bacilli</taxon>
        <taxon>Lactobacillales</taxon>
        <taxon>Streptococcaceae</taxon>
        <taxon>Streptococcus</taxon>
    </lineage>
</organism>
<dbReference type="Proteomes" id="UP000461595">
    <property type="component" value="Unassembled WGS sequence"/>
</dbReference>
<accession>A0A7X3G9I6</accession>
<reference evidence="1 2" key="1">
    <citation type="submission" date="2019-12" db="EMBL/GenBank/DDBJ databases">
        <title>Microbes associate with the intestines of laboratory mice.</title>
        <authorList>
            <person name="Navarre W."/>
            <person name="Wong E."/>
        </authorList>
    </citation>
    <scope>NUCLEOTIDE SEQUENCE [LARGE SCALE GENOMIC DNA]</scope>
    <source>
        <strain evidence="1 2">NM51_B2-22</strain>
    </source>
</reference>
<dbReference type="AlphaFoldDB" id="A0A7X3G9I6"/>
<proteinExistence type="predicted"/>
<name>A0A7X3G9I6_9STRE</name>
<comment type="caution">
    <text evidence="1">The sequence shown here is derived from an EMBL/GenBank/DDBJ whole genome shotgun (WGS) entry which is preliminary data.</text>
</comment>
<dbReference type="EMBL" id="WSRS01000077">
    <property type="protein sequence ID" value="MVX59480.1"/>
    <property type="molecule type" value="Genomic_DNA"/>
</dbReference>
<protein>
    <submittedName>
        <fullName evidence="1">Uncharacterized protein</fullName>
    </submittedName>
</protein>
<gene>
    <name evidence="1" type="ORF">E5983_07525</name>
</gene>
<evidence type="ECO:0000313" key="1">
    <source>
        <dbReference type="EMBL" id="MVX59480.1"/>
    </source>
</evidence>
<evidence type="ECO:0000313" key="2">
    <source>
        <dbReference type="Proteomes" id="UP000461595"/>
    </source>
</evidence>
<sequence length="124" mass="14405">MNYSFIYTLLIARAVELTLAAYLKILSPSIVIPFTFWSLISVIIFGITNQGFYQKQPKKNIQRRGLLLLKAIRLPYFFFMLMNLVFLYNSHSPLAIFAQTSILINWHALLYVLILSQCRIKGEN</sequence>